<sequence>MQILYPATQTPHFSITEPNLNPKYTTSVGTTQNHLPTSDTPHTHVSHIITTLIHSTLPGIRTLRCLGHYPLTPTFSDTTEKETKQFTGLHDATPSSAPDFFSSPATIGSLSFSPFLMSRHILDPIHEITTLSADHSLSLFQEHLTGLVKTSSQTSGVREVFKTPASCTLNREKPRKYFF</sequence>
<proteinExistence type="predicted"/>
<organism evidence="1 2">
    <name type="scientific">Ditylenchus dipsaci</name>
    <dbReference type="NCBI Taxonomy" id="166011"/>
    <lineage>
        <taxon>Eukaryota</taxon>
        <taxon>Metazoa</taxon>
        <taxon>Ecdysozoa</taxon>
        <taxon>Nematoda</taxon>
        <taxon>Chromadorea</taxon>
        <taxon>Rhabditida</taxon>
        <taxon>Tylenchina</taxon>
        <taxon>Tylenchomorpha</taxon>
        <taxon>Sphaerularioidea</taxon>
        <taxon>Anguinidae</taxon>
        <taxon>Anguininae</taxon>
        <taxon>Ditylenchus</taxon>
    </lineage>
</organism>
<evidence type="ECO:0000313" key="1">
    <source>
        <dbReference type="Proteomes" id="UP000887574"/>
    </source>
</evidence>
<keyword evidence="1" id="KW-1185">Reference proteome</keyword>
<evidence type="ECO:0000313" key="2">
    <source>
        <dbReference type="WBParaSite" id="jg10896"/>
    </source>
</evidence>
<name>A0A915CQ08_9BILA</name>
<dbReference type="AlphaFoldDB" id="A0A915CQ08"/>
<dbReference type="Proteomes" id="UP000887574">
    <property type="component" value="Unplaced"/>
</dbReference>
<reference evidence="2" key="1">
    <citation type="submission" date="2022-11" db="UniProtKB">
        <authorList>
            <consortium name="WormBaseParasite"/>
        </authorList>
    </citation>
    <scope>IDENTIFICATION</scope>
</reference>
<accession>A0A915CQ08</accession>
<dbReference type="WBParaSite" id="jg10896">
    <property type="protein sequence ID" value="jg10896"/>
    <property type="gene ID" value="jg10896"/>
</dbReference>
<protein>
    <submittedName>
        <fullName evidence="2">Uncharacterized protein</fullName>
    </submittedName>
</protein>